<keyword evidence="4" id="KW-0472">Membrane</keyword>
<keyword evidence="6" id="KW-1185">Reference proteome</keyword>
<dbReference type="Proteomes" id="UP000314983">
    <property type="component" value="Chromosome 24"/>
</dbReference>
<sequence>EFKCFLNKSFLLSYSQDRMNASQGLFNRTLTSARLSLDSARGCCSISAPPITSDGFGASFMDDREQFIMHLVLLIKSESLIHLVQDRRPSKEVEIMTAV</sequence>
<proteinExistence type="predicted"/>
<dbReference type="GO" id="GO:0016020">
    <property type="term" value="C:membrane"/>
    <property type="evidence" value="ECO:0007669"/>
    <property type="project" value="UniProtKB-SubCell"/>
</dbReference>
<reference evidence="5" key="3">
    <citation type="submission" date="2020-05" db="EMBL/GenBank/DDBJ databases">
        <title>Electrophorus electricus (electric eel) genome, fEleEle1, primary haplotype.</title>
        <authorList>
            <person name="Myers G."/>
            <person name="Meyer A."/>
            <person name="Fedrigo O."/>
            <person name="Formenti G."/>
            <person name="Rhie A."/>
            <person name="Tracey A."/>
            <person name="Sims Y."/>
            <person name="Jarvis E.D."/>
        </authorList>
    </citation>
    <scope>NUCLEOTIDE SEQUENCE [LARGE SCALE GENOMIC DNA]</scope>
</reference>
<evidence type="ECO:0000313" key="6">
    <source>
        <dbReference type="Proteomes" id="UP000314983"/>
    </source>
</evidence>
<reference evidence="6" key="1">
    <citation type="journal article" date="2014" name="Science">
        <title>Nonhuman genetics. Genomic basis for the convergent evolution of electric organs.</title>
        <authorList>
            <person name="Gallant J.R."/>
            <person name="Traeger L.L."/>
            <person name="Volkening J.D."/>
            <person name="Moffett H."/>
            <person name="Chen P.H."/>
            <person name="Novina C.D."/>
            <person name="Phillips G.N.Jr."/>
            <person name="Anand R."/>
            <person name="Wells G.B."/>
            <person name="Pinch M."/>
            <person name="Guth R."/>
            <person name="Unguez G.A."/>
            <person name="Albert J.S."/>
            <person name="Zakon H.H."/>
            <person name="Samanta M.P."/>
            <person name="Sussman M.R."/>
        </authorList>
    </citation>
    <scope>NUCLEOTIDE SEQUENCE [LARGE SCALE GENOMIC DNA]</scope>
</reference>
<name>A0A4W4EFC6_ELEEL</name>
<dbReference type="InterPro" id="IPR043383">
    <property type="entry name" value="Reprimo_fam"/>
</dbReference>
<organism evidence="5 6">
    <name type="scientific">Electrophorus electricus</name>
    <name type="common">Electric eel</name>
    <name type="synonym">Gymnotus electricus</name>
    <dbReference type="NCBI Taxonomy" id="8005"/>
    <lineage>
        <taxon>Eukaryota</taxon>
        <taxon>Metazoa</taxon>
        <taxon>Chordata</taxon>
        <taxon>Craniata</taxon>
        <taxon>Vertebrata</taxon>
        <taxon>Euteleostomi</taxon>
        <taxon>Actinopterygii</taxon>
        <taxon>Neopterygii</taxon>
        <taxon>Teleostei</taxon>
        <taxon>Ostariophysi</taxon>
        <taxon>Gymnotiformes</taxon>
        <taxon>Gymnotoidei</taxon>
        <taxon>Gymnotidae</taxon>
        <taxon>Electrophorus</taxon>
    </lineage>
</organism>
<evidence type="ECO:0000256" key="4">
    <source>
        <dbReference type="ARBA" id="ARBA00023136"/>
    </source>
</evidence>
<evidence type="ECO:0000313" key="5">
    <source>
        <dbReference type="Ensembl" id="ENSEEEP00000009686.2"/>
    </source>
</evidence>
<reference evidence="6" key="2">
    <citation type="journal article" date="2017" name="Sci. Adv.">
        <title>A tail of two voltages: Proteomic comparison of the three electric organs of the electric eel.</title>
        <authorList>
            <person name="Traeger L.L."/>
            <person name="Sabat G."/>
            <person name="Barrett-Wilt G.A."/>
            <person name="Wells G.B."/>
            <person name="Sussman M.R."/>
        </authorList>
    </citation>
    <scope>NUCLEOTIDE SEQUENCE [LARGE SCALE GENOMIC DNA]</scope>
</reference>
<dbReference type="PANTHER" id="PTHR28649">
    <property type="entry name" value="PROTEIN REPRIMO-RELATED"/>
    <property type="match status" value="1"/>
</dbReference>
<dbReference type="AlphaFoldDB" id="A0A4W4EFC6"/>
<comment type="subcellular location">
    <subcellularLocation>
        <location evidence="1">Membrane</location>
        <topology evidence="1">Single-pass membrane protein</topology>
    </subcellularLocation>
</comment>
<accession>A0A4W4EFC6</accession>
<reference evidence="5" key="5">
    <citation type="submission" date="2025-09" db="UniProtKB">
        <authorList>
            <consortium name="Ensembl"/>
        </authorList>
    </citation>
    <scope>IDENTIFICATION</scope>
</reference>
<keyword evidence="3" id="KW-1133">Transmembrane helix</keyword>
<reference evidence="5" key="4">
    <citation type="submission" date="2025-08" db="UniProtKB">
        <authorList>
            <consortium name="Ensembl"/>
        </authorList>
    </citation>
    <scope>IDENTIFICATION</scope>
</reference>
<dbReference type="Ensembl" id="ENSEEET00000009804.2">
    <property type="protein sequence ID" value="ENSEEEP00000009686.2"/>
    <property type="gene ID" value="ENSEEEG00000004941.2"/>
</dbReference>
<evidence type="ECO:0000256" key="1">
    <source>
        <dbReference type="ARBA" id="ARBA00004167"/>
    </source>
</evidence>
<keyword evidence="2" id="KW-0812">Transmembrane</keyword>
<evidence type="ECO:0000256" key="2">
    <source>
        <dbReference type="ARBA" id="ARBA00022692"/>
    </source>
</evidence>
<protein>
    <submittedName>
        <fullName evidence="5">Uncharacterized protein</fullName>
    </submittedName>
</protein>
<evidence type="ECO:0000256" key="3">
    <source>
        <dbReference type="ARBA" id="ARBA00022989"/>
    </source>
</evidence>
<dbReference type="PANTHER" id="PTHR28649:SF5">
    <property type="entry name" value="REPRIMO, TP53-DEPENDENT G2 ARREST MEDIATOR HOMOLOG 3"/>
    <property type="match status" value="1"/>
</dbReference>